<dbReference type="PANTHER" id="PTHR24148">
    <property type="entry name" value="ANKYRIN REPEAT DOMAIN-CONTAINING PROTEIN 39 HOMOLOG-RELATED"/>
    <property type="match status" value="1"/>
</dbReference>
<protein>
    <recommendedName>
        <fullName evidence="2">Heterokaryon incompatibility domain-containing protein</fullName>
    </recommendedName>
</protein>
<evidence type="ECO:0000259" key="2">
    <source>
        <dbReference type="Pfam" id="PF06985"/>
    </source>
</evidence>
<evidence type="ECO:0000313" key="4">
    <source>
        <dbReference type="Proteomes" id="UP000225277"/>
    </source>
</evidence>
<dbReference type="Pfam" id="PF06985">
    <property type="entry name" value="HET"/>
    <property type="match status" value="1"/>
</dbReference>
<dbReference type="RefSeq" id="XP_023631549.1">
    <property type="nucleotide sequence ID" value="XM_023775781.1"/>
</dbReference>
<keyword evidence="4" id="KW-1185">Reference proteome</keyword>
<name>A0A2D3V620_9PEZI</name>
<feature type="region of interest" description="Disordered" evidence="1">
    <location>
        <begin position="669"/>
        <end position="694"/>
    </location>
</feature>
<dbReference type="OrthoDB" id="270167at2759"/>
<dbReference type="GeneID" id="35605595"/>
<dbReference type="InterPro" id="IPR010730">
    <property type="entry name" value="HET"/>
</dbReference>
<organism evidence="3 4">
    <name type="scientific">Ramularia collo-cygni</name>
    <dbReference type="NCBI Taxonomy" id="112498"/>
    <lineage>
        <taxon>Eukaryota</taxon>
        <taxon>Fungi</taxon>
        <taxon>Dikarya</taxon>
        <taxon>Ascomycota</taxon>
        <taxon>Pezizomycotina</taxon>
        <taxon>Dothideomycetes</taxon>
        <taxon>Dothideomycetidae</taxon>
        <taxon>Mycosphaerellales</taxon>
        <taxon>Mycosphaerellaceae</taxon>
        <taxon>Ramularia</taxon>
    </lineage>
</organism>
<dbReference type="AlphaFoldDB" id="A0A2D3V620"/>
<evidence type="ECO:0000256" key="1">
    <source>
        <dbReference type="SAM" id="MobiDB-lite"/>
    </source>
</evidence>
<evidence type="ECO:0000313" key="3">
    <source>
        <dbReference type="EMBL" id="CZT24826.1"/>
    </source>
</evidence>
<gene>
    <name evidence="3" type="ORF">RCC_10554</name>
</gene>
<dbReference type="InterPro" id="IPR052895">
    <property type="entry name" value="HetReg/Transcr_Mod"/>
</dbReference>
<reference evidence="3 4" key="1">
    <citation type="submission" date="2016-03" db="EMBL/GenBank/DDBJ databases">
        <authorList>
            <person name="Ploux O."/>
        </authorList>
    </citation>
    <scope>NUCLEOTIDE SEQUENCE [LARGE SCALE GENOMIC DNA]</scope>
    <source>
        <strain evidence="3 4">URUG2</strain>
    </source>
</reference>
<sequence>MNLDIDKSYGVIQPDSASFRKQLENLSKLSRQSSDLHKWSEKLRFITSHPDVWREIQPVREEKTRFTGNNTTFSDNPGKAHAATTIRPGTFQSCACNEWSRRPVEPKANKLWVTHRDDAPSCPHFVAVSYCWPQPSETIKPPAGFYSLSSKLGKKKSDAPDEVIERALKFANHMQLSAIWVDQECIDQNDREDKESGIQSMDLVYENAQVSLGLMSIVAQEQKQLDFLNSERLLQAWKANAITNDDIWHFLKWIDSERWFTRAWCMQESWAAGPRMLLMFKCDSTLDKHEHQGPIENEAIVPFQGLAKILRMLIDHAQPRAERPEDVERDSQWLEQLKRKVVKTMPDNSSSSPMVIGSRNRLRCSAAEGLHALAVRENSRIADRIAILGNLCNFSTRLDTEKLENEGYSFSISAFALAFLNGDLSLMDCLPVQNQMIKGGAGALGLRRLGYSWGPPMNGTLTNLEWVPEDSNPRRLASSQLTEEGLSTFGWIFLCDLFIDVSPVQLGFQEEWARVNMATTQDDFGIQKMCFRVVWSLIKLLIHKGYLHLAQVVWSHENNLRLAIDDDTALSTSQESPILPADITKLIDPKSHDFIYRKEHIIQSEHDFLEKTSPMENIANVASSNRAWLAQTVMNTGKILCGRQINTGMMLAPTFTCTNKSGKLEITPVAEGNPHSAPSGSEDEQLVPGTTNPKSKYTSVLESEDASMKCIFTPSLQYRLDEGRSLHIWRPTHWVASRIFKGSAGDLWKAEGGEMVRGYVVPTTMFSKCVLV</sequence>
<dbReference type="PANTHER" id="PTHR24148:SF73">
    <property type="entry name" value="HET DOMAIN PROTEIN (AFU_ORTHOLOGUE AFUA_8G01020)"/>
    <property type="match status" value="1"/>
</dbReference>
<feature type="domain" description="Heterokaryon incompatibility" evidence="2">
    <location>
        <begin position="125"/>
        <end position="268"/>
    </location>
</feature>
<dbReference type="EMBL" id="FJUY01000023">
    <property type="protein sequence ID" value="CZT24826.1"/>
    <property type="molecule type" value="Genomic_DNA"/>
</dbReference>
<proteinExistence type="predicted"/>
<dbReference type="Proteomes" id="UP000225277">
    <property type="component" value="Unassembled WGS sequence"/>
</dbReference>
<accession>A0A2D3V620</accession>